<evidence type="ECO:0000256" key="5">
    <source>
        <dbReference type="ARBA" id="ARBA00023242"/>
    </source>
</evidence>
<evidence type="ECO:0000256" key="2">
    <source>
        <dbReference type="ARBA" id="ARBA00004286"/>
    </source>
</evidence>
<keyword evidence="4" id="KW-0158">Chromosome</keyword>
<accession>A0ABD0KF57</accession>
<evidence type="ECO:0000256" key="6">
    <source>
        <dbReference type="SAM" id="MobiDB-lite"/>
    </source>
</evidence>
<dbReference type="Pfam" id="PF10228">
    <property type="entry name" value="HPF1"/>
    <property type="match status" value="1"/>
</dbReference>
<dbReference type="InterPro" id="IPR019406">
    <property type="entry name" value="APLF_PBZ"/>
</dbReference>
<evidence type="ECO:0000256" key="3">
    <source>
        <dbReference type="ARBA" id="ARBA00010803"/>
    </source>
</evidence>
<dbReference type="PANTHER" id="PTHR13386:SF1">
    <property type="entry name" value="HISTONE PARYLATION FACTOR 1"/>
    <property type="match status" value="1"/>
</dbReference>
<sequence length="414" mass="46954">MATPVKVDTKPVCKYGANCYRRNEQHMKQYRHPKRANEDEGDEEPKKRKVKTAKADKPPKAKGQGATIEDFFGKKKKDDPKATESASKTDTDMSEESPVDIRENIKSKFLVEMPEDFYDFWKFCEKLNKEDPLDALQATLGFTLVGPYDVLAGRHKDVAQNSAGRRPNFLLHWRYYYDPPEFLTVIKGDDEKQFHIGYFRDDPDEMPVFVAANSAKENGIITPRGDNLFAAVSHYVGERLKDKSISADKKKALNKLQESLKAAASAGGYSLEQKTKAMKERDKKSVCKTFHGAGMVVPVDDNEVGYRPVPETPGDLKKMLTKIRDSKTQEERDKHYDPLQEIITLVQFANDECDYGEGLELGLDLFTFGGKCFHSAIGSLLTLAYQLLRRPQYSKIIEAHLKRRSHSADLSQID</sequence>
<comment type="caution">
    <text evidence="8">The sequence shown here is derived from an EMBL/GenBank/DDBJ whole genome shotgun (WGS) entry which is preliminary data.</text>
</comment>
<evidence type="ECO:0000256" key="4">
    <source>
        <dbReference type="ARBA" id="ARBA00022454"/>
    </source>
</evidence>
<dbReference type="InterPro" id="IPR019361">
    <property type="entry name" value="HPF1"/>
</dbReference>
<evidence type="ECO:0000256" key="1">
    <source>
        <dbReference type="ARBA" id="ARBA00004123"/>
    </source>
</evidence>
<organism evidence="8 9">
    <name type="scientific">Batillaria attramentaria</name>
    <dbReference type="NCBI Taxonomy" id="370345"/>
    <lineage>
        <taxon>Eukaryota</taxon>
        <taxon>Metazoa</taxon>
        <taxon>Spiralia</taxon>
        <taxon>Lophotrochozoa</taxon>
        <taxon>Mollusca</taxon>
        <taxon>Gastropoda</taxon>
        <taxon>Caenogastropoda</taxon>
        <taxon>Sorbeoconcha</taxon>
        <taxon>Cerithioidea</taxon>
        <taxon>Batillariidae</taxon>
        <taxon>Batillaria</taxon>
    </lineage>
</organism>
<evidence type="ECO:0000259" key="7">
    <source>
        <dbReference type="Pfam" id="PF10283"/>
    </source>
</evidence>
<protein>
    <recommendedName>
        <fullName evidence="7">PBZ-type domain-containing protein</fullName>
    </recommendedName>
</protein>
<feature type="domain" description="PBZ-type" evidence="7">
    <location>
        <begin position="10"/>
        <end position="34"/>
    </location>
</feature>
<gene>
    <name evidence="8" type="ORF">BaRGS_00023175</name>
</gene>
<feature type="region of interest" description="Disordered" evidence="6">
    <location>
        <begin position="13"/>
        <end position="99"/>
    </location>
</feature>
<dbReference type="Pfam" id="PF10283">
    <property type="entry name" value="zf-CCHH"/>
    <property type="match status" value="1"/>
</dbReference>
<evidence type="ECO:0000313" key="9">
    <source>
        <dbReference type="Proteomes" id="UP001519460"/>
    </source>
</evidence>
<dbReference type="GO" id="GO:0005634">
    <property type="term" value="C:nucleus"/>
    <property type="evidence" value="ECO:0007669"/>
    <property type="project" value="UniProtKB-SubCell"/>
</dbReference>
<proteinExistence type="inferred from homology"/>
<dbReference type="PANTHER" id="PTHR13386">
    <property type="entry name" value="HISTONE PARYLATION FACTOR 1"/>
    <property type="match status" value="1"/>
</dbReference>
<dbReference type="Proteomes" id="UP001519460">
    <property type="component" value="Unassembled WGS sequence"/>
</dbReference>
<dbReference type="AlphaFoldDB" id="A0ABD0KF57"/>
<dbReference type="GO" id="GO:0005694">
    <property type="term" value="C:chromosome"/>
    <property type="evidence" value="ECO:0007669"/>
    <property type="project" value="UniProtKB-SubCell"/>
</dbReference>
<dbReference type="EMBL" id="JACVVK020000192">
    <property type="protein sequence ID" value="KAK7485600.1"/>
    <property type="molecule type" value="Genomic_DNA"/>
</dbReference>
<keyword evidence="9" id="KW-1185">Reference proteome</keyword>
<reference evidence="8 9" key="1">
    <citation type="journal article" date="2023" name="Sci. Data">
        <title>Genome assembly of the Korean intertidal mud-creeper Batillaria attramentaria.</title>
        <authorList>
            <person name="Patra A.K."/>
            <person name="Ho P.T."/>
            <person name="Jun S."/>
            <person name="Lee S.J."/>
            <person name="Kim Y."/>
            <person name="Won Y.J."/>
        </authorList>
    </citation>
    <scope>NUCLEOTIDE SEQUENCE [LARGE SCALE GENOMIC DNA]</scope>
    <source>
        <strain evidence="8">Wonlab-2016</strain>
    </source>
</reference>
<feature type="compositionally biased region" description="Basic and acidic residues" evidence="6">
    <location>
        <begin position="71"/>
        <end position="91"/>
    </location>
</feature>
<comment type="similarity">
    <text evidence="3">Belongs to the HPF1 family.</text>
</comment>
<comment type="subcellular location">
    <subcellularLocation>
        <location evidence="2">Chromosome</location>
    </subcellularLocation>
    <subcellularLocation>
        <location evidence="1">Nucleus</location>
    </subcellularLocation>
</comment>
<name>A0ABD0KF57_9CAEN</name>
<evidence type="ECO:0000313" key="8">
    <source>
        <dbReference type="EMBL" id="KAK7485600.1"/>
    </source>
</evidence>
<keyword evidence="5" id="KW-0539">Nucleus</keyword>